<dbReference type="InterPro" id="IPR007921">
    <property type="entry name" value="CHAP_dom"/>
</dbReference>
<dbReference type="Pfam" id="PF05257">
    <property type="entry name" value="CHAP"/>
    <property type="match status" value="1"/>
</dbReference>
<name>A0A1B1UNW2_9BRAD</name>
<dbReference type="RefSeq" id="WP_065731636.1">
    <property type="nucleotide sequence ID" value="NZ_CP016428.1"/>
</dbReference>
<evidence type="ECO:0000313" key="3">
    <source>
        <dbReference type="EMBL" id="ANW04490.1"/>
    </source>
</evidence>
<dbReference type="InterPro" id="IPR013423">
    <property type="entry name" value="CHP02594"/>
</dbReference>
<evidence type="ECO:0000313" key="4">
    <source>
        <dbReference type="Proteomes" id="UP000092839"/>
    </source>
</evidence>
<dbReference type="SUPFAM" id="SSF54001">
    <property type="entry name" value="Cysteine proteinases"/>
    <property type="match status" value="1"/>
</dbReference>
<accession>A0A1B1UNW2</accession>
<protein>
    <recommendedName>
        <fullName evidence="2">Peptidase C51 domain-containing protein</fullName>
    </recommendedName>
</protein>
<gene>
    <name evidence="3" type="ORF">LMTR13_34535</name>
</gene>
<sequence length="291" mass="31202">MSQLFAFRRSLRFVALALCSASIFVFVSPASAKPNHGAGQHARAHRAGHHVKHYTYRHHRHALRMSRWERRGAHMQAGGFAENNPSFMGTSFMGSSAEMVTPGGFVSSNKAARADRAGRRARLRHAAHASRWERAVTQMHARGLADANASVTPGTSVESSSTVTPTAGAMASGYTSSNVVAEARKYLGGNPTGRGSLWCARFMNMVLQHSGYRGTGSDMASSFAKYGQRISGPQVGAIAVMSRGRRGGHVGVITGIDAKGNPIMISGNSGNRVREMPVSRGRIYAYVMPTN</sequence>
<dbReference type="OrthoDB" id="7961117at2"/>
<dbReference type="AlphaFoldDB" id="A0A1B1UNW2"/>
<keyword evidence="1" id="KW-0732">Signal</keyword>
<dbReference type="STRING" id="1274631.LMTR13_34535"/>
<organism evidence="3 4">
    <name type="scientific">Bradyrhizobium icense</name>
    <dbReference type="NCBI Taxonomy" id="1274631"/>
    <lineage>
        <taxon>Bacteria</taxon>
        <taxon>Pseudomonadati</taxon>
        <taxon>Pseudomonadota</taxon>
        <taxon>Alphaproteobacteria</taxon>
        <taxon>Hyphomicrobiales</taxon>
        <taxon>Nitrobacteraceae</taxon>
        <taxon>Bradyrhizobium</taxon>
    </lineage>
</organism>
<evidence type="ECO:0000256" key="1">
    <source>
        <dbReference type="SAM" id="SignalP"/>
    </source>
</evidence>
<dbReference type="EMBL" id="CP016428">
    <property type="protein sequence ID" value="ANW04490.1"/>
    <property type="molecule type" value="Genomic_DNA"/>
</dbReference>
<evidence type="ECO:0000259" key="2">
    <source>
        <dbReference type="Pfam" id="PF05257"/>
    </source>
</evidence>
<dbReference type="NCBIfam" id="TIGR02594">
    <property type="entry name" value="TIGR02594 family protein"/>
    <property type="match status" value="1"/>
</dbReference>
<keyword evidence="4" id="KW-1185">Reference proteome</keyword>
<dbReference type="Gene3D" id="3.90.1720.10">
    <property type="entry name" value="endopeptidase domain like (from Nostoc punctiforme)"/>
    <property type="match status" value="1"/>
</dbReference>
<dbReference type="InterPro" id="IPR038765">
    <property type="entry name" value="Papain-like_cys_pep_sf"/>
</dbReference>
<feature type="domain" description="Peptidase C51" evidence="2">
    <location>
        <begin position="194"/>
        <end position="268"/>
    </location>
</feature>
<dbReference type="KEGG" id="bic:LMTR13_34535"/>
<feature type="chain" id="PRO_5008530726" description="Peptidase C51 domain-containing protein" evidence="1">
    <location>
        <begin position="33"/>
        <end position="291"/>
    </location>
</feature>
<feature type="signal peptide" evidence="1">
    <location>
        <begin position="1"/>
        <end position="32"/>
    </location>
</feature>
<proteinExistence type="predicted"/>
<dbReference type="Proteomes" id="UP000092839">
    <property type="component" value="Chromosome"/>
</dbReference>
<reference evidence="3 4" key="1">
    <citation type="submission" date="2016-07" db="EMBL/GenBank/DDBJ databases">
        <title>Complete genome sequence of Bradyrhizobium icense LMTR 13T, a potential inoculant strain isolated from lima bean (Phaseolus lunatus) in Peru.</title>
        <authorList>
            <person name="Ormeno-Orrillo E."/>
            <person name="Duran D."/>
            <person name="Rogel M.A."/>
            <person name="Rey L."/>
            <person name="Imperial J."/>
            <person name="Ruiz-Argueso T."/>
            <person name="Martinez-Romero E."/>
        </authorList>
    </citation>
    <scope>NUCLEOTIDE SEQUENCE [LARGE SCALE GENOMIC DNA]</scope>
    <source>
        <strain evidence="3 4">LMTR 13</strain>
    </source>
</reference>